<evidence type="ECO:0000313" key="1">
    <source>
        <dbReference type="EMBL" id="QDU66348.1"/>
    </source>
</evidence>
<accession>A0A518BH88</accession>
<dbReference type="Proteomes" id="UP000316921">
    <property type="component" value="Chromosome"/>
</dbReference>
<dbReference type="RefSeq" id="WP_145064018.1">
    <property type="nucleotide sequence ID" value="NZ_CP036287.1"/>
</dbReference>
<gene>
    <name evidence="1" type="ORF">Pla133_14180</name>
</gene>
<evidence type="ECO:0008006" key="3">
    <source>
        <dbReference type="Google" id="ProtNLM"/>
    </source>
</evidence>
<reference evidence="1 2" key="1">
    <citation type="submission" date="2019-02" db="EMBL/GenBank/DDBJ databases">
        <title>Deep-cultivation of Planctomycetes and their phenomic and genomic characterization uncovers novel biology.</title>
        <authorList>
            <person name="Wiegand S."/>
            <person name="Jogler M."/>
            <person name="Boedeker C."/>
            <person name="Pinto D."/>
            <person name="Vollmers J."/>
            <person name="Rivas-Marin E."/>
            <person name="Kohn T."/>
            <person name="Peeters S.H."/>
            <person name="Heuer A."/>
            <person name="Rast P."/>
            <person name="Oberbeckmann S."/>
            <person name="Bunk B."/>
            <person name="Jeske O."/>
            <person name="Meyerdierks A."/>
            <person name="Storesund J.E."/>
            <person name="Kallscheuer N."/>
            <person name="Luecker S."/>
            <person name="Lage O.M."/>
            <person name="Pohl T."/>
            <person name="Merkel B.J."/>
            <person name="Hornburger P."/>
            <person name="Mueller R.-W."/>
            <person name="Bruemmer F."/>
            <person name="Labrenz M."/>
            <person name="Spormann A.M."/>
            <person name="Op den Camp H."/>
            <person name="Overmann J."/>
            <person name="Amann R."/>
            <person name="Jetten M.S.M."/>
            <person name="Mascher T."/>
            <person name="Medema M.H."/>
            <person name="Devos D.P."/>
            <person name="Kaster A.-K."/>
            <person name="Ovreas L."/>
            <person name="Rohde M."/>
            <person name="Galperin M.Y."/>
            <person name="Jogler C."/>
        </authorList>
    </citation>
    <scope>NUCLEOTIDE SEQUENCE [LARGE SCALE GENOMIC DNA]</scope>
    <source>
        <strain evidence="1 2">Pla133</strain>
    </source>
</reference>
<name>A0A518BH88_9BACT</name>
<dbReference type="EMBL" id="CP036287">
    <property type="protein sequence ID" value="QDU66348.1"/>
    <property type="molecule type" value="Genomic_DNA"/>
</dbReference>
<sequence>MQGQVDVVAADDLVEVHVSGKLSREVYEEFVPLLEEQIREHGKLRILFVMRDFHGWTAGAMWEDFKFDLAHFRDLRRVAMVGEKRWEHGMAIFCRPFTTAQVRYFPLSDLEAARDWVQETQPA</sequence>
<organism evidence="1 2">
    <name type="scientific">Engelhardtia mirabilis</name>
    <dbReference type="NCBI Taxonomy" id="2528011"/>
    <lineage>
        <taxon>Bacteria</taxon>
        <taxon>Pseudomonadati</taxon>
        <taxon>Planctomycetota</taxon>
        <taxon>Planctomycetia</taxon>
        <taxon>Planctomycetia incertae sedis</taxon>
        <taxon>Engelhardtia</taxon>
    </lineage>
</organism>
<dbReference type="AlphaFoldDB" id="A0A518BH88"/>
<dbReference type="InterPro" id="IPR038396">
    <property type="entry name" value="SpoIIAA-like_sf"/>
</dbReference>
<evidence type="ECO:0000313" key="2">
    <source>
        <dbReference type="Proteomes" id="UP000316921"/>
    </source>
</evidence>
<dbReference type="SUPFAM" id="SSF52091">
    <property type="entry name" value="SpoIIaa-like"/>
    <property type="match status" value="1"/>
</dbReference>
<protein>
    <recommendedName>
        <fullName evidence="3">STAS/SEC14 domain-containing protein</fullName>
    </recommendedName>
</protein>
<dbReference type="InterPro" id="IPR021866">
    <property type="entry name" value="SpoIIAA-like"/>
</dbReference>
<dbReference type="InterPro" id="IPR036513">
    <property type="entry name" value="STAS_dom_sf"/>
</dbReference>
<keyword evidence="2" id="KW-1185">Reference proteome</keyword>
<dbReference type="Gene3D" id="3.40.50.10600">
    <property type="entry name" value="SpoIIaa-like domains"/>
    <property type="match status" value="1"/>
</dbReference>
<proteinExistence type="predicted"/>
<dbReference type="Pfam" id="PF11964">
    <property type="entry name" value="SpoIIAA-like"/>
    <property type="match status" value="1"/>
</dbReference>
<dbReference type="KEGG" id="pbap:Pla133_14180"/>